<evidence type="ECO:0000313" key="3">
    <source>
        <dbReference type="Proteomes" id="UP001596512"/>
    </source>
</evidence>
<feature type="compositionally biased region" description="Basic residues" evidence="1">
    <location>
        <begin position="53"/>
        <end position="78"/>
    </location>
</feature>
<feature type="compositionally biased region" description="Low complexity" evidence="1">
    <location>
        <begin position="32"/>
        <end position="52"/>
    </location>
</feature>
<name>A0ABW2TUY2_9PSEU</name>
<feature type="region of interest" description="Disordered" evidence="1">
    <location>
        <begin position="1"/>
        <end position="78"/>
    </location>
</feature>
<organism evidence="2 3">
    <name type="scientific">Actinokineospora soli</name>
    <dbReference type="NCBI Taxonomy" id="1048753"/>
    <lineage>
        <taxon>Bacteria</taxon>
        <taxon>Bacillati</taxon>
        <taxon>Actinomycetota</taxon>
        <taxon>Actinomycetes</taxon>
        <taxon>Pseudonocardiales</taxon>
        <taxon>Pseudonocardiaceae</taxon>
        <taxon>Actinokineospora</taxon>
    </lineage>
</organism>
<accession>A0ABW2TUY2</accession>
<reference evidence="3" key="1">
    <citation type="journal article" date="2019" name="Int. J. Syst. Evol. Microbiol.">
        <title>The Global Catalogue of Microorganisms (GCM) 10K type strain sequencing project: providing services to taxonomists for standard genome sequencing and annotation.</title>
        <authorList>
            <consortium name="The Broad Institute Genomics Platform"/>
            <consortium name="The Broad Institute Genome Sequencing Center for Infectious Disease"/>
            <person name="Wu L."/>
            <person name="Ma J."/>
        </authorList>
    </citation>
    <scope>NUCLEOTIDE SEQUENCE [LARGE SCALE GENOMIC DNA]</scope>
    <source>
        <strain evidence="3">JCM 17695</strain>
    </source>
</reference>
<keyword evidence="3" id="KW-1185">Reference proteome</keyword>
<gene>
    <name evidence="2" type="ORF">ACFQV2_27195</name>
</gene>
<evidence type="ECO:0000313" key="2">
    <source>
        <dbReference type="EMBL" id="MFC7616596.1"/>
    </source>
</evidence>
<evidence type="ECO:0000256" key="1">
    <source>
        <dbReference type="SAM" id="MobiDB-lite"/>
    </source>
</evidence>
<dbReference type="EMBL" id="JBHTEY010000004">
    <property type="protein sequence ID" value="MFC7616596.1"/>
    <property type="molecule type" value="Genomic_DNA"/>
</dbReference>
<protein>
    <submittedName>
        <fullName evidence="2">Uncharacterized protein</fullName>
    </submittedName>
</protein>
<proteinExistence type="predicted"/>
<comment type="caution">
    <text evidence="2">The sequence shown here is derived from an EMBL/GenBank/DDBJ whole genome shotgun (WGS) entry which is preliminary data.</text>
</comment>
<sequence>MTFAQSTTSTGLRRCSRTFGHAAANGGNSERSATSSTGTHAASADSPTPGRPRASRRPRRPPCRTPTRRGPRGARRSG</sequence>
<dbReference type="Proteomes" id="UP001596512">
    <property type="component" value="Unassembled WGS sequence"/>
</dbReference>
<feature type="compositionally biased region" description="Polar residues" evidence="1">
    <location>
        <begin position="1"/>
        <end position="11"/>
    </location>
</feature>